<evidence type="ECO:0000313" key="4">
    <source>
        <dbReference type="Proteomes" id="UP001491310"/>
    </source>
</evidence>
<evidence type="ECO:0000256" key="1">
    <source>
        <dbReference type="SAM" id="MobiDB-lite"/>
    </source>
</evidence>
<feature type="region of interest" description="Disordered" evidence="1">
    <location>
        <begin position="393"/>
        <end position="533"/>
    </location>
</feature>
<feature type="compositionally biased region" description="Polar residues" evidence="1">
    <location>
        <begin position="411"/>
        <end position="427"/>
    </location>
</feature>
<dbReference type="EMBL" id="JALJOT010000005">
    <property type="protein sequence ID" value="KAK9915442.1"/>
    <property type="molecule type" value="Genomic_DNA"/>
</dbReference>
<dbReference type="Proteomes" id="UP001491310">
    <property type="component" value="Unassembled WGS sequence"/>
</dbReference>
<dbReference type="InterPro" id="IPR008507">
    <property type="entry name" value="DUF789"/>
</dbReference>
<sequence length="961" mass="103705">MKLRKNWQNSQVRVEHPEEHLALIKEALQEKEGIPVDQQRLIFGTEAEHVLDQEETTKQQPAAEEILSSLSQWQAIIFQDGKVIGRSLTLRLYSCEAVDRDLCSQGLGVESFALQLDSWLPSWKPKSDDSSPLYIAVDERFQTSRFHIQLLGRTSEGKNFALPFAYRFDGAHAQARLEYFDSYVRRHQRSRQEKLDTAVTSELCVHFDEGLQGFTAVFDVVDQPHWLKERDAAAAALPRPSAGSNGWDTTVSDIPGADSRIRAAMSDVGVGVPTAKSVRTSGPHSADSLHADDSPPPMANGHPGKHSRAASKDSEAGAGRMVHDGVGIRTSSQEPPQIPDTALQWSSMHGADGIVRASLANGHGSAKGHSQQNGCHMPLHSANGDVSKQALQEPSMAGTNGFRVDRHALNGTPNDWQSAQDTASTRSLDLALGEDSDVTMRYSSLESDRSEGTDVSPELPSPPIQHTRGPSEPQPTMGAEQGHSSNTTAGQGKGKGSCLESHPMRGMSSAATSTADSSSGSKPSPLVSHDRASNVASNVEEWMGASAQHLASHALALAQQHHSTKPPDALHMPAADPRKHRESGDAAQLPPPPPRSGVTIMQRQGSTQVPIPPPASLWGHQGPPLTDIERFLSLAAPILGSRNHADLKLSDVWSFYDEASIYGKEVFTMGGGRGPSLAYYVPSLSAMQLFVPMRPEAAHTQPAGQVYGLSDATAAKHPKWPRLMTPLAELFEATKPYDRPALRERVEMLAESSSAGGVPGSRVMDQPLSELHPASWMCVAWYPIYRIPDAPLTAKFLTYHTFSPVTTAATHYGARSLAAGQPAQHSDGPLCLPTVGLKLCHLASEEWLDPVPSASLSAAGIGRTNSSSSSSADTWSVTTDEEGGRPAERERTAVKAAAGGGWEGPYARRAQLRHLSESADVLSMRDGLVAQSGAVKGRHDDYTFFISRCEDDYFRLYKPEA</sequence>
<dbReference type="Gene3D" id="3.10.20.90">
    <property type="entry name" value="Phosphatidylinositol 3-kinase Catalytic Subunit, Chain A, domain 1"/>
    <property type="match status" value="1"/>
</dbReference>
<feature type="compositionally biased region" description="Basic and acidic residues" evidence="1">
    <location>
        <begin position="882"/>
        <end position="893"/>
    </location>
</feature>
<dbReference type="SUPFAM" id="SSF54236">
    <property type="entry name" value="Ubiquitin-like"/>
    <property type="match status" value="1"/>
</dbReference>
<dbReference type="PROSITE" id="PS50053">
    <property type="entry name" value="UBIQUITIN_2"/>
    <property type="match status" value="1"/>
</dbReference>
<feature type="region of interest" description="Disordered" evidence="1">
    <location>
        <begin position="859"/>
        <end position="900"/>
    </location>
</feature>
<gene>
    <name evidence="3" type="ORF">WJX75_009238</name>
</gene>
<feature type="domain" description="Ubiquitin-like" evidence="2">
    <location>
        <begin position="17"/>
        <end position="59"/>
    </location>
</feature>
<protein>
    <recommendedName>
        <fullName evidence="2">Ubiquitin-like domain-containing protein</fullName>
    </recommendedName>
</protein>
<organism evidence="3 4">
    <name type="scientific">Coccomyxa subellipsoidea</name>
    <dbReference type="NCBI Taxonomy" id="248742"/>
    <lineage>
        <taxon>Eukaryota</taxon>
        <taxon>Viridiplantae</taxon>
        <taxon>Chlorophyta</taxon>
        <taxon>core chlorophytes</taxon>
        <taxon>Trebouxiophyceae</taxon>
        <taxon>Trebouxiophyceae incertae sedis</taxon>
        <taxon>Coccomyxaceae</taxon>
        <taxon>Coccomyxa</taxon>
    </lineage>
</organism>
<evidence type="ECO:0000259" key="2">
    <source>
        <dbReference type="PROSITE" id="PS50053"/>
    </source>
</evidence>
<proteinExistence type="predicted"/>
<feature type="region of interest" description="Disordered" evidence="1">
    <location>
        <begin position="558"/>
        <end position="595"/>
    </location>
</feature>
<dbReference type="Pfam" id="PF05623">
    <property type="entry name" value="DUF789"/>
    <property type="match status" value="2"/>
</dbReference>
<feature type="region of interest" description="Disordered" evidence="1">
    <location>
        <begin position="273"/>
        <end position="317"/>
    </location>
</feature>
<keyword evidence="4" id="KW-1185">Reference proteome</keyword>
<evidence type="ECO:0000313" key="3">
    <source>
        <dbReference type="EMBL" id="KAK9915442.1"/>
    </source>
</evidence>
<name>A0ABR2YU92_9CHLO</name>
<reference evidence="3 4" key="1">
    <citation type="journal article" date="2024" name="Nat. Commun.">
        <title>Phylogenomics reveals the evolutionary origins of lichenization in chlorophyte algae.</title>
        <authorList>
            <person name="Puginier C."/>
            <person name="Libourel C."/>
            <person name="Otte J."/>
            <person name="Skaloud P."/>
            <person name="Haon M."/>
            <person name="Grisel S."/>
            <person name="Petersen M."/>
            <person name="Berrin J.G."/>
            <person name="Delaux P.M."/>
            <person name="Dal Grande F."/>
            <person name="Keller J."/>
        </authorList>
    </citation>
    <scope>NUCLEOTIDE SEQUENCE [LARGE SCALE GENOMIC DNA]</scope>
    <source>
        <strain evidence="3 4">SAG 216-7</strain>
    </source>
</reference>
<dbReference type="InterPro" id="IPR000626">
    <property type="entry name" value="Ubiquitin-like_dom"/>
</dbReference>
<accession>A0ABR2YU92</accession>
<feature type="compositionally biased region" description="Low complexity" evidence="1">
    <location>
        <begin position="508"/>
        <end position="527"/>
    </location>
</feature>
<comment type="caution">
    <text evidence="3">The sequence shown here is derived from an EMBL/GenBank/DDBJ whole genome shotgun (WGS) entry which is preliminary data.</text>
</comment>
<dbReference type="PANTHER" id="PTHR32010:SF18">
    <property type="entry name" value="DUF789 FAMILY PROTEIN"/>
    <property type="match status" value="1"/>
</dbReference>
<dbReference type="InterPro" id="IPR029071">
    <property type="entry name" value="Ubiquitin-like_domsf"/>
</dbReference>
<dbReference type="PANTHER" id="PTHR32010">
    <property type="entry name" value="PHOTOSYSTEM II STABILITY/ASSEMBLY FACTOR HCF136, CHLOROPLASTIC"/>
    <property type="match status" value="1"/>
</dbReference>